<dbReference type="InterPro" id="IPR036875">
    <property type="entry name" value="Znf_CCHC_sf"/>
</dbReference>
<dbReference type="GO" id="GO:0008270">
    <property type="term" value="F:zinc ion binding"/>
    <property type="evidence" value="ECO:0007669"/>
    <property type="project" value="UniProtKB-KW"/>
</dbReference>
<keyword evidence="1" id="KW-0479">Metal-binding</keyword>
<dbReference type="PANTHER" id="PTHR34482">
    <property type="entry name" value="DNA DAMAGE-INDUCIBLE PROTEIN 1-LIKE"/>
    <property type="match status" value="1"/>
</dbReference>
<dbReference type="Proteomes" id="UP000289738">
    <property type="component" value="Chromosome B02"/>
</dbReference>
<sequence length="497" mass="54014">MPPKKRRGGAVNAPDTAESNRAVSPPLGALRQRPRSQRIADRREGEIPRERVQENPAVREAQPDLAAELRGMNQTLNAVLQVLTNQNRGEARLPNAPNPQPHRVHQLFGDQEPPIEKYLKLNSSTFNGDSLDEDPQQYLEDAKKAIRALKCTKEWAVELVSYNLRGSARYWYESLLESKEATGLRPPSWEEFTEEFLARFYPANKQAEDAIAFERLRQENMTVTEYAKEFTRLSKSAPYLVNSEEMKVCRFVRGLAEPMFTTLMPEVGRMSFKDVLNSAYGIEAGIAERNAFMDVGKKPKMKGQFSGGSSLGGFQSHHGQTNQQGYSGYRARPQASFGGVASSGSAPMSVSNPRPFVKSTSQSSAQGSNQTSPAQPYCLQCGSYHSGICFKATGACFGCGQSGHLRRDCPNPKGGFAPGIARPTTPMPSSSAMSIGNSSGPSGRGAGGRGQTYNRGGSQRGRGQTRVYALTRQDAQASNAVVADTGVIPGSILPAPQ</sequence>
<evidence type="ECO:0000256" key="2">
    <source>
        <dbReference type="SAM" id="MobiDB-lite"/>
    </source>
</evidence>
<dbReference type="SMART" id="SM00343">
    <property type="entry name" value="ZnF_C2HC"/>
    <property type="match status" value="1"/>
</dbReference>
<dbReference type="PROSITE" id="PS50158">
    <property type="entry name" value="ZF_CCHC"/>
    <property type="match status" value="1"/>
</dbReference>
<dbReference type="EMBL" id="SDMP01000012">
    <property type="protein sequence ID" value="RYR23997.1"/>
    <property type="molecule type" value="Genomic_DNA"/>
</dbReference>
<dbReference type="Pfam" id="PF00098">
    <property type="entry name" value="zf-CCHC"/>
    <property type="match status" value="1"/>
</dbReference>
<dbReference type="InterPro" id="IPR005162">
    <property type="entry name" value="Retrotrans_gag_dom"/>
</dbReference>
<evidence type="ECO:0000259" key="3">
    <source>
        <dbReference type="PROSITE" id="PS50158"/>
    </source>
</evidence>
<evidence type="ECO:0000313" key="5">
    <source>
        <dbReference type="Proteomes" id="UP000289738"/>
    </source>
</evidence>
<protein>
    <recommendedName>
        <fullName evidence="3">CCHC-type domain-containing protein</fullName>
    </recommendedName>
</protein>
<keyword evidence="1" id="KW-0863">Zinc-finger</keyword>
<gene>
    <name evidence="4" type="ORF">Ahy_B02g057491</name>
</gene>
<organism evidence="4 5">
    <name type="scientific">Arachis hypogaea</name>
    <name type="common">Peanut</name>
    <dbReference type="NCBI Taxonomy" id="3818"/>
    <lineage>
        <taxon>Eukaryota</taxon>
        <taxon>Viridiplantae</taxon>
        <taxon>Streptophyta</taxon>
        <taxon>Embryophyta</taxon>
        <taxon>Tracheophyta</taxon>
        <taxon>Spermatophyta</taxon>
        <taxon>Magnoliopsida</taxon>
        <taxon>eudicotyledons</taxon>
        <taxon>Gunneridae</taxon>
        <taxon>Pentapetalae</taxon>
        <taxon>rosids</taxon>
        <taxon>fabids</taxon>
        <taxon>Fabales</taxon>
        <taxon>Fabaceae</taxon>
        <taxon>Papilionoideae</taxon>
        <taxon>50 kb inversion clade</taxon>
        <taxon>dalbergioids sensu lato</taxon>
        <taxon>Dalbergieae</taxon>
        <taxon>Pterocarpus clade</taxon>
        <taxon>Arachis</taxon>
    </lineage>
</organism>
<evidence type="ECO:0000313" key="4">
    <source>
        <dbReference type="EMBL" id="RYR23997.1"/>
    </source>
</evidence>
<feature type="region of interest" description="Disordered" evidence="2">
    <location>
        <begin position="416"/>
        <end position="465"/>
    </location>
</feature>
<dbReference type="SUPFAM" id="SSF57756">
    <property type="entry name" value="Retrovirus zinc finger-like domains"/>
    <property type="match status" value="1"/>
</dbReference>
<dbReference type="GO" id="GO:0003676">
    <property type="term" value="F:nucleic acid binding"/>
    <property type="evidence" value="ECO:0007669"/>
    <property type="project" value="InterPro"/>
</dbReference>
<name>A0A445AC22_ARAHY</name>
<dbReference type="InterPro" id="IPR001878">
    <property type="entry name" value="Znf_CCHC"/>
</dbReference>
<feature type="compositionally biased region" description="Low complexity" evidence="2">
    <location>
        <begin position="335"/>
        <end position="346"/>
    </location>
</feature>
<feature type="compositionally biased region" description="Basic and acidic residues" evidence="2">
    <location>
        <begin position="38"/>
        <end position="53"/>
    </location>
</feature>
<keyword evidence="5" id="KW-1185">Reference proteome</keyword>
<dbReference type="PANTHER" id="PTHR34482:SF36">
    <property type="entry name" value="RETROTRANSPOSON GAG DOMAIN-CONTAINING PROTEIN"/>
    <property type="match status" value="1"/>
</dbReference>
<dbReference type="Gene3D" id="4.10.60.10">
    <property type="entry name" value="Zinc finger, CCHC-type"/>
    <property type="match status" value="1"/>
</dbReference>
<feature type="compositionally biased region" description="Polar residues" evidence="2">
    <location>
        <begin position="348"/>
        <end position="372"/>
    </location>
</feature>
<dbReference type="AlphaFoldDB" id="A0A445AC22"/>
<reference evidence="4 5" key="1">
    <citation type="submission" date="2019-01" db="EMBL/GenBank/DDBJ databases">
        <title>Sequencing of cultivated peanut Arachis hypogaea provides insights into genome evolution and oil improvement.</title>
        <authorList>
            <person name="Chen X."/>
        </authorList>
    </citation>
    <scope>NUCLEOTIDE SEQUENCE [LARGE SCALE GENOMIC DNA]</scope>
    <source>
        <strain evidence="5">cv. Fuhuasheng</strain>
        <tissue evidence="4">Leaves</tissue>
    </source>
</reference>
<feature type="compositionally biased region" description="Low complexity" evidence="2">
    <location>
        <begin position="423"/>
        <end position="441"/>
    </location>
</feature>
<comment type="caution">
    <text evidence="4">The sequence shown here is derived from an EMBL/GenBank/DDBJ whole genome shotgun (WGS) entry which is preliminary data.</text>
</comment>
<feature type="domain" description="CCHC-type" evidence="3">
    <location>
        <begin position="396"/>
        <end position="411"/>
    </location>
</feature>
<feature type="region of interest" description="Disordered" evidence="2">
    <location>
        <begin position="303"/>
        <end position="372"/>
    </location>
</feature>
<feature type="region of interest" description="Disordered" evidence="2">
    <location>
        <begin position="1"/>
        <end position="60"/>
    </location>
</feature>
<evidence type="ECO:0000256" key="1">
    <source>
        <dbReference type="PROSITE-ProRule" id="PRU00047"/>
    </source>
</evidence>
<feature type="compositionally biased region" description="Low complexity" evidence="2">
    <location>
        <begin position="455"/>
        <end position="465"/>
    </location>
</feature>
<keyword evidence="1" id="KW-0862">Zinc</keyword>
<proteinExistence type="predicted"/>
<dbReference type="Pfam" id="PF03732">
    <property type="entry name" value="Retrotrans_gag"/>
    <property type="match status" value="1"/>
</dbReference>
<accession>A0A445AC22</accession>